<dbReference type="AlphaFoldDB" id="A0ABD2Q9Q3"/>
<evidence type="ECO:0000313" key="1">
    <source>
        <dbReference type="EMBL" id="KAL3315957.1"/>
    </source>
</evidence>
<reference evidence="1 2" key="1">
    <citation type="submission" date="2024-11" db="EMBL/GenBank/DDBJ databases">
        <title>Adaptive evolution of stress response genes in parasites aligns with host niche diversity.</title>
        <authorList>
            <person name="Hahn C."/>
            <person name="Resl P."/>
        </authorList>
    </citation>
    <scope>NUCLEOTIDE SEQUENCE [LARGE SCALE GENOMIC DNA]</scope>
    <source>
        <strain evidence="1">EGGRZ-B1_66</strain>
        <tissue evidence="1">Body</tissue>
    </source>
</reference>
<evidence type="ECO:0000313" key="2">
    <source>
        <dbReference type="Proteomes" id="UP001626550"/>
    </source>
</evidence>
<accession>A0ABD2Q9Q3</accession>
<keyword evidence="2" id="KW-1185">Reference proteome</keyword>
<gene>
    <name evidence="1" type="ORF">Ciccas_005402</name>
</gene>
<comment type="caution">
    <text evidence="1">The sequence shown here is derived from an EMBL/GenBank/DDBJ whole genome shotgun (WGS) entry which is preliminary data.</text>
</comment>
<proteinExistence type="predicted"/>
<name>A0ABD2Q9Q3_9PLAT</name>
<protein>
    <submittedName>
        <fullName evidence="1">Uncharacterized protein</fullName>
    </submittedName>
</protein>
<sequence>MGEEESVVRKRSTVSWASIVDEDERPCSREEDSISVLSELIRIRRSSINEQRDIIKATNVLEFFSLSTGIHGLAKVKSHCLY</sequence>
<organism evidence="1 2">
    <name type="scientific">Cichlidogyrus casuarinus</name>
    <dbReference type="NCBI Taxonomy" id="1844966"/>
    <lineage>
        <taxon>Eukaryota</taxon>
        <taxon>Metazoa</taxon>
        <taxon>Spiralia</taxon>
        <taxon>Lophotrochozoa</taxon>
        <taxon>Platyhelminthes</taxon>
        <taxon>Monogenea</taxon>
        <taxon>Monopisthocotylea</taxon>
        <taxon>Dactylogyridea</taxon>
        <taxon>Ancyrocephalidae</taxon>
        <taxon>Cichlidogyrus</taxon>
    </lineage>
</organism>
<dbReference type="EMBL" id="JBJKFK010000630">
    <property type="protein sequence ID" value="KAL3315957.1"/>
    <property type="molecule type" value="Genomic_DNA"/>
</dbReference>
<dbReference type="Proteomes" id="UP001626550">
    <property type="component" value="Unassembled WGS sequence"/>
</dbReference>